<protein>
    <submittedName>
        <fullName evidence="1">Uncharacterized protein</fullName>
    </submittedName>
</protein>
<dbReference type="EnsemblMetazoa" id="AFUN014754-RC">
    <property type="protein sequence ID" value="AFUN014754-PC"/>
    <property type="gene ID" value="AFUN014754"/>
</dbReference>
<sequence>FCIRYLLQIYCNFRTNSISFDIPVYFALSSYCFTCGCGFCNSSSGVRFPVVFFLLGALRGPDRCLPRWRLLPLGIPPVTICDPGSRPQILKFFTCLFASLCYFRDVHLCFRAMIL</sequence>
<proteinExistence type="predicted"/>
<evidence type="ECO:0000313" key="1">
    <source>
        <dbReference type="EnsemblMetazoa" id="AFUN014754-PC"/>
    </source>
</evidence>
<organism evidence="1">
    <name type="scientific">Anopheles funestus</name>
    <name type="common">African malaria mosquito</name>
    <dbReference type="NCBI Taxonomy" id="62324"/>
    <lineage>
        <taxon>Eukaryota</taxon>
        <taxon>Metazoa</taxon>
        <taxon>Ecdysozoa</taxon>
        <taxon>Arthropoda</taxon>
        <taxon>Hexapoda</taxon>
        <taxon>Insecta</taxon>
        <taxon>Pterygota</taxon>
        <taxon>Neoptera</taxon>
        <taxon>Endopterygota</taxon>
        <taxon>Diptera</taxon>
        <taxon>Nematocera</taxon>
        <taxon>Culicoidea</taxon>
        <taxon>Culicidae</taxon>
        <taxon>Anophelinae</taxon>
        <taxon>Anopheles</taxon>
    </lineage>
</organism>
<name>A0A182S2T8_ANOFN</name>
<dbReference type="AlphaFoldDB" id="A0A182S2T8"/>
<dbReference type="VEuPathDB" id="VectorBase:AFUN014754"/>
<reference evidence="1" key="1">
    <citation type="submission" date="2020-05" db="UniProtKB">
        <authorList>
            <consortium name="EnsemblMetazoa"/>
        </authorList>
    </citation>
    <scope>IDENTIFICATION</scope>
    <source>
        <strain evidence="1">FUMOZ</strain>
    </source>
</reference>
<accession>A0A182S2T8</accession>